<dbReference type="AlphaFoldDB" id="A0A0N4WM62"/>
<dbReference type="EMBL" id="UZAF01017813">
    <property type="protein sequence ID" value="VDO45205.1"/>
    <property type="molecule type" value="Genomic_DNA"/>
</dbReference>
<keyword evidence="3" id="KW-1185">Reference proteome</keyword>
<reference evidence="4" key="1">
    <citation type="submission" date="2017-02" db="UniProtKB">
        <authorList>
            <consortium name="WormBaseParasite"/>
        </authorList>
    </citation>
    <scope>IDENTIFICATION</scope>
</reference>
<feature type="compositionally biased region" description="Basic and acidic residues" evidence="1">
    <location>
        <begin position="85"/>
        <end position="99"/>
    </location>
</feature>
<accession>A0A0N4WM62</accession>
<dbReference type="Proteomes" id="UP000268014">
    <property type="component" value="Unassembled WGS sequence"/>
</dbReference>
<feature type="compositionally biased region" description="Basic and acidic residues" evidence="1">
    <location>
        <begin position="44"/>
        <end position="62"/>
    </location>
</feature>
<proteinExistence type="predicted"/>
<gene>
    <name evidence="2" type="ORF">HPLM_LOCUS12271</name>
</gene>
<evidence type="ECO:0000313" key="4">
    <source>
        <dbReference type="WBParaSite" id="HPLM_0001227901-mRNA-1"/>
    </source>
</evidence>
<feature type="region of interest" description="Disordered" evidence="1">
    <location>
        <begin position="44"/>
        <end position="103"/>
    </location>
</feature>
<evidence type="ECO:0000313" key="2">
    <source>
        <dbReference type="EMBL" id="VDO45205.1"/>
    </source>
</evidence>
<reference evidence="2 3" key="2">
    <citation type="submission" date="2018-11" db="EMBL/GenBank/DDBJ databases">
        <authorList>
            <consortium name="Pathogen Informatics"/>
        </authorList>
    </citation>
    <scope>NUCLEOTIDE SEQUENCE [LARGE SCALE GENOMIC DNA]</scope>
    <source>
        <strain evidence="2 3">MHpl1</strain>
    </source>
</reference>
<dbReference type="WBParaSite" id="HPLM_0001227901-mRNA-1">
    <property type="protein sequence ID" value="HPLM_0001227901-mRNA-1"/>
    <property type="gene ID" value="HPLM_0001227901"/>
</dbReference>
<sequence>MKEKVGYLHIQLGPGNTVRPGGVSSDLSLQNGIDFNYLYHSVSEHSDEKKDATVEKTSEEGTHSSAGKKGSMDVPKLVDPDGFTDSDRSIENREQESTRLPENVAFFEPLLGDEVNVNPKDQQAMEVEESVEVHDVLEEDVRPREVEVVQKNQLDSVSKEARKN</sequence>
<evidence type="ECO:0000313" key="3">
    <source>
        <dbReference type="Proteomes" id="UP000268014"/>
    </source>
</evidence>
<evidence type="ECO:0000256" key="1">
    <source>
        <dbReference type="SAM" id="MobiDB-lite"/>
    </source>
</evidence>
<protein>
    <submittedName>
        <fullName evidence="4">Ovule protein</fullName>
    </submittedName>
</protein>
<name>A0A0N4WM62_HAEPC</name>
<organism evidence="4">
    <name type="scientific">Haemonchus placei</name>
    <name type="common">Barber's pole worm</name>
    <dbReference type="NCBI Taxonomy" id="6290"/>
    <lineage>
        <taxon>Eukaryota</taxon>
        <taxon>Metazoa</taxon>
        <taxon>Ecdysozoa</taxon>
        <taxon>Nematoda</taxon>
        <taxon>Chromadorea</taxon>
        <taxon>Rhabditida</taxon>
        <taxon>Rhabditina</taxon>
        <taxon>Rhabditomorpha</taxon>
        <taxon>Strongyloidea</taxon>
        <taxon>Trichostrongylidae</taxon>
        <taxon>Haemonchus</taxon>
    </lineage>
</organism>